<reference evidence="2" key="2">
    <citation type="submission" date="2015-01" db="EMBL/GenBank/DDBJ databases">
        <title>Evolutionary Origins and Diversification of the Mycorrhizal Mutualists.</title>
        <authorList>
            <consortium name="DOE Joint Genome Institute"/>
            <consortium name="Mycorrhizal Genomics Consortium"/>
            <person name="Kohler A."/>
            <person name="Kuo A."/>
            <person name="Nagy L.G."/>
            <person name="Floudas D."/>
            <person name="Copeland A."/>
            <person name="Barry K.W."/>
            <person name="Cichocki N."/>
            <person name="Veneault-Fourrey C."/>
            <person name="LaButti K."/>
            <person name="Lindquist E.A."/>
            <person name="Lipzen A."/>
            <person name="Lundell T."/>
            <person name="Morin E."/>
            <person name="Murat C."/>
            <person name="Riley R."/>
            <person name="Ohm R."/>
            <person name="Sun H."/>
            <person name="Tunlid A."/>
            <person name="Henrissat B."/>
            <person name="Grigoriev I.V."/>
            <person name="Hibbett D.S."/>
            <person name="Martin F."/>
        </authorList>
    </citation>
    <scope>NUCLEOTIDE SEQUENCE [LARGE SCALE GENOMIC DNA]</scope>
    <source>
        <strain evidence="2">F 1598</strain>
    </source>
</reference>
<dbReference type="EMBL" id="KN832983">
    <property type="protein sequence ID" value="KIM85983.1"/>
    <property type="molecule type" value="Genomic_DNA"/>
</dbReference>
<dbReference type="OrthoDB" id="3257768at2759"/>
<dbReference type="HOGENOM" id="CLU_003703_5_2_1"/>
<reference evidence="1 2" key="1">
    <citation type="submission" date="2014-04" db="EMBL/GenBank/DDBJ databases">
        <authorList>
            <consortium name="DOE Joint Genome Institute"/>
            <person name="Kuo A."/>
            <person name="Tarkka M."/>
            <person name="Buscot F."/>
            <person name="Kohler A."/>
            <person name="Nagy L.G."/>
            <person name="Floudas D."/>
            <person name="Copeland A."/>
            <person name="Barry K.W."/>
            <person name="Cichocki N."/>
            <person name="Veneault-Fourrey C."/>
            <person name="LaButti K."/>
            <person name="Lindquist E.A."/>
            <person name="Lipzen A."/>
            <person name="Lundell T."/>
            <person name="Morin E."/>
            <person name="Murat C."/>
            <person name="Sun H."/>
            <person name="Tunlid A."/>
            <person name="Henrissat B."/>
            <person name="Grigoriev I.V."/>
            <person name="Hibbett D.S."/>
            <person name="Martin F."/>
            <person name="Nordberg H.P."/>
            <person name="Cantor M.N."/>
            <person name="Hua S.X."/>
        </authorList>
    </citation>
    <scope>NUCLEOTIDE SEQUENCE [LARGE SCALE GENOMIC DNA]</scope>
    <source>
        <strain evidence="1 2">F 1598</strain>
    </source>
</reference>
<protein>
    <submittedName>
        <fullName evidence="1">Uncharacterized protein</fullName>
    </submittedName>
</protein>
<evidence type="ECO:0000313" key="1">
    <source>
        <dbReference type="EMBL" id="KIM85983.1"/>
    </source>
</evidence>
<dbReference type="AlphaFoldDB" id="A0A0C3BI46"/>
<dbReference type="InParanoid" id="A0A0C3BI46"/>
<dbReference type="Pfam" id="PF18758">
    <property type="entry name" value="KDZ"/>
    <property type="match status" value="1"/>
</dbReference>
<gene>
    <name evidence="1" type="ORF">PILCRDRAFT_65447</name>
</gene>
<feature type="non-terminal residue" evidence="1">
    <location>
        <position position="1"/>
    </location>
</feature>
<sequence>IGDRFANSDYALAQVLQSQKDQLHIVYSYDLECQHSIHCISHFETSFPDLVDVMKRVVGCIPQMHIWNHKDDCQYQFLFAYTEGIGCTCGEIVETPWAESNQTSGSTKKQNLGHRHDSLDHFHGHWNWEKLIKLGTSIRIGISCYEF</sequence>
<accession>A0A0C3BI46</accession>
<dbReference type="STRING" id="765440.A0A0C3BI46"/>
<keyword evidence="2" id="KW-1185">Reference proteome</keyword>
<organism evidence="1 2">
    <name type="scientific">Piloderma croceum (strain F 1598)</name>
    <dbReference type="NCBI Taxonomy" id="765440"/>
    <lineage>
        <taxon>Eukaryota</taxon>
        <taxon>Fungi</taxon>
        <taxon>Dikarya</taxon>
        <taxon>Basidiomycota</taxon>
        <taxon>Agaricomycotina</taxon>
        <taxon>Agaricomycetes</taxon>
        <taxon>Agaricomycetidae</taxon>
        <taxon>Atheliales</taxon>
        <taxon>Atheliaceae</taxon>
        <taxon>Piloderma</taxon>
    </lineage>
</organism>
<proteinExistence type="predicted"/>
<dbReference type="Proteomes" id="UP000054166">
    <property type="component" value="Unassembled WGS sequence"/>
</dbReference>
<name>A0A0C3BI46_PILCF</name>
<dbReference type="InterPro" id="IPR040521">
    <property type="entry name" value="KDZ"/>
</dbReference>
<evidence type="ECO:0000313" key="2">
    <source>
        <dbReference type="Proteomes" id="UP000054166"/>
    </source>
</evidence>